<name>A0ABX7T3S5_9SPHN</name>
<reference evidence="1 2" key="1">
    <citation type="submission" date="2021-03" db="EMBL/GenBank/DDBJ databases">
        <title>Complete genome of Parasphingorhabdus_sp.JHSY0214.</title>
        <authorList>
            <person name="Yoo J.H."/>
            <person name="Bae J.W."/>
        </authorList>
    </citation>
    <scope>NUCLEOTIDE SEQUENCE [LARGE SCALE GENOMIC DNA]</scope>
    <source>
        <strain evidence="1 2">JHSY0214</strain>
    </source>
</reference>
<dbReference type="RefSeq" id="WP_207987605.1">
    <property type="nucleotide sequence ID" value="NZ_CP071794.1"/>
</dbReference>
<evidence type="ECO:0000313" key="1">
    <source>
        <dbReference type="EMBL" id="QTD55781.1"/>
    </source>
</evidence>
<proteinExistence type="predicted"/>
<evidence type="ECO:0000313" key="2">
    <source>
        <dbReference type="Proteomes" id="UP000663923"/>
    </source>
</evidence>
<protein>
    <submittedName>
        <fullName evidence="1">Uncharacterized protein</fullName>
    </submittedName>
</protein>
<gene>
    <name evidence="1" type="ORF">J4G78_16570</name>
</gene>
<organism evidence="1 2">
    <name type="scientific">Parasphingorhabdus cellanae</name>
    <dbReference type="NCBI Taxonomy" id="2806553"/>
    <lineage>
        <taxon>Bacteria</taxon>
        <taxon>Pseudomonadati</taxon>
        <taxon>Pseudomonadota</taxon>
        <taxon>Alphaproteobacteria</taxon>
        <taxon>Sphingomonadales</taxon>
        <taxon>Sphingomonadaceae</taxon>
        <taxon>Parasphingorhabdus</taxon>
    </lineage>
</organism>
<dbReference type="EMBL" id="CP071794">
    <property type="protein sequence ID" value="QTD55781.1"/>
    <property type="molecule type" value="Genomic_DNA"/>
</dbReference>
<accession>A0ABX7T3S5</accession>
<dbReference type="Proteomes" id="UP000663923">
    <property type="component" value="Chromosome"/>
</dbReference>
<sequence length="51" mass="5636">MREQAPTRTMLVNPDGREQMLYFVNLASGLDLLGNDSETLINARRLADGGD</sequence>
<keyword evidence="2" id="KW-1185">Reference proteome</keyword>